<feature type="domain" description="N-acetyltransferase" evidence="1">
    <location>
        <begin position="1"/>
        <end position="155"/>
    </location>
</feature>
<reference evidence="2 3" key="1">
    <citation type="submission" date="2020-03" db="EMBL/GenBank/DDBJ databases">
        <title>Salinimicrobium sp. nov, isolated from SCS.</title>
        <authorList>
            <person name="Cao W.R."/>
        </authorList>
    </citation>
    <scope>NUCLEOTIDE SEQUENCE [LARGE SCALE GENOMIC DNA]</scope>
    <source>
        <strain evidence="3">J15B91</strain>
    </source>
</reference>
<gene>
    <name evidence="2" type="ORF">HC175_03060</name>
</gene>
<proteinExistence type="predicted"/>
<organism evidence="2 3">
    <name type="scientific">Salinimicrobium oceani</name>
    <dbReference type="NCBI Taxonomy" id="2722702"/>
    <lineage>
        <taxon>Bacteria</taxon>
        <taxon>Pseudomonadati</taxon>
        <taxon>Bacteroidota</taxon>
        <taxon>Flavobacteriia</taxon>
        <taxon>Flavobacteriales</taxon>
        <taxon>Flavobacteriaceae</taxon>
        <taxon>Salinimicrobium</taxon>
    </lineage>
</organism>
<evidence type="ECO:0000313" key="2">
    <source>
        <dbReference type="EMBL" id="NJW51890.1"/>
    </source>
</evidence>
<dbReference type="SUPFAM" id="SSF55729">
    <property type="entry name" value="Acyl-CoA N-acyltransferases (Nat)"/>
    <property type="match status" value="1"/>
</dbReference>
<dbReference type="Pfam" id="PF00583">
    <property type="entry name" value="Acetyltransf_1"/>
    <property type="match status" value="1"/>
</dbReference>
<dbReference type="RefSeq" id="WP_168137020.1">
    <property type="nucleotide sequence ID" value="NZ_JAAVJR010000001.1"/>
</dbReference>
<dbReference type="InterPro" id="IPR000182">
    <property type="entry name" value="GNAT_dom"/>
</dbReference>
<dbReference type="Gene3D" id="3.40.630.30">
    <property type="match status" value="1"/>
</dbReference>
<dbReference type="EMBL" id="JAAVJR010000001">
    <property type="protein sequence ID" value="NJW51890.1"/>
    <property type="molecule type" value="Genomic_DNA"/>
</dbReference>
<comment type="caution">
    <text evidence="2">The sequence shown here is derived from an EMBL/GenBank/DDBJ whole genome shotgun (WGS) entry which is preliminary data.</text>
</comment>
<evidence type="ECO:0000313" key="3">
    <source>
        <dbReference type="Proteomes" id="UP000703674"/>
    </source>
</evidence>
<name>A0ABX1CUC9_9FLAO</name>
<keyword evidence="3" id="KW-1185">Reference proteome</keyword>
<evidence type="ECO:0000259" key="1">
    <source>
        <dbReference type="PROSITE" id="PS51186"/>
    </source>
</evidence>
<protein>
    <submittedName>
        <fullName evidence="2">GNAT family N-acetyltransferase</fullName>
    </submittedName>
</protein>
<dbReference type="PROSITE" id="PS51186">
    <property type="entry name" value="GNAT"/>
    <property type="match status" value="1"/>
</dbReference>
<dbReference type="Proteomes" id="UP000703674">
    <property type="component" value="Unassembled WGS sequence"/>
</dbReference>
<dbReference type="InterPro" id="IPR016181">
    <property type="entry name" value="Acyl_CoA_acyltransferase"/>
</dbReference>
<sequence>MTIKPLSSIPFEDLIQCFLIAFEDYYVVLPEDTEYWRARFVTARVDWDLSFGMFQKELLVGYVIHGIDKHEGKLTAYNTGTGVIPAFRANGIVDKIYAHAFPMLKEKGVETCLLEVICENTRAIRVYQRIGFSIKRKLRSFTGELPQKLLAKRLQKRHFSEVLEPGLYCESHYAWENTAAAVKLLKENVVTYALASEDEIQEYIVIDKDHNMIQLESQSGKWSELLHAAGTIAKLVKLKNVDAGRMELIKELENLGFKSSVDQFEMQMDL</sequence>
<accession>A0ABX1CUC9</accession>